<feature type="compositionally biased region" description="Basic residues" evidence="1">
    <location>
        <begin position="8"/>
        <end position="22"/>
    </location>
</feature>
<sequence length="66" mass="7055">MTSDVARRRGRSGTRRPGRHSSGRGVVSPAHVDVDVVVLDEVASALSTNIGDDVRRSSKACSLRHT</sequence>
<dbReference type="EMBL" id="NMUH01000865">
    <property type="protein sequence ID" value="MQL86019.1"/>
    <property type="molecule type" value="Genomic_DNA"/>
</dbReference>
<dbReference type="Proteomes" id="UP000652761">
    <property type="component" value="Unassembled WGS sequence"/>
</dbReference>
<feature type="region of interest" description="Disordered" evidence="1">
    <location>
        <begin position="1"/>
        <end position="30"/>
    </location>
</feature>
<evidence type="ECO:0000313" key="2">
    <source>
        <dbReference type="EMBL" id="MQL86019.1"/>
    </source>
</evidence>
<protein>
    <submittedName>
        <fullName evidence="2">Uncharacterized protein</fullName>
    </submittedName>
</protein>
<evidence type="ECO:0000313" key="3">
    <source>
        <dbReference type="Proteomes" id="UP000652761"/>
    </source>
</evidence>
<proteinExistence type="predicted"/>
<keyword evidence="3" id="KW-1185">Reference proteome</keyword>
<evidence type="ECO:0000256" key="1">
    <source>
        <dbReference type="SAM" id="MobiDB-lite"/>
    </source>
</evidence>
<organism evidence="2 3">
    <name type="scientific">Colocasia esculenta</name>
    <name type="common">Wild taro</name>
    <name type="synonym">Arum esculentum</name>
    <dbReference type="NCBI Taxonomy" id="4460"/>
    <lineage>
        <taxon>Eukaryota</taxon>
        <taxon>Viridiplantae</taxon>
        <taxon>Streptophyta</taxon>
        <taxon>Embryophyta</taxon>
        <taxon>Tracheophyta</taxon>
        <taxon>Spermatophyta</taxon>
        <taxon>Magnoliopsida</taxon>
        <taxon>Liliopsida</taxon>
        <taxon>Araceae</taxon>
        <taxon>Aroideae</taxon>
        <taxon>Colocasieae</taxon>
        <taxon>Colocasia</taxon>
    </lineage>
</organism>
<name>A0A843V2R9_COLES</name>
<accession>A0A843V2R9</accession>
<gene>
    <name evidence="2" type="ORF">Taro_018541</name>
</gene>
<reference evidence="2" key="1">
    <citation type="submission" date="2017-07" db="EMBL/GenBank/DDBJ databases">
        <title>Taro Niue Genome Assembly and Annotation.</title>
        <authorList>
            <person name="Atibalentja N."/>
            <person name="Keating K."/>
            <person name="Fields C.J."/>
        </authorList>
    </citation>
    <scope>NUCLEOTIDE SEQUENCE</scope>
    <source>
        <strain evidence="2">Niue_2</strain>
        <tissue evidence="2">Leaf</tissue>
    </source>
</reference>
<dbReference type="AlphaFoldDB" id="A0A843V2R9"/>
<comment type="caution">
    <text evidence="2">The sequence shown here is derived from an EMBL/GenBank/DDBJ whole genome shotgun (WGS) entry which is preliminary data.</text>
</comment>